<dbReference type="PANTHER" id="PTHR30537:SF5">
    <property type="entry name" value="HTH-TYPE TRANSCRIPTIONAL ACTIVATOR TTDR-RELATED"/>
    <property type="match status" value="1"/>
</dbReference>
<protein>
    <submittedName>
        <fullName evidence="6">LysR family transcriptional regulator</fullName>
    </submittedName>
</protein>
<dbReference type="RefSeq" id="WP_408167903.1">
    <property type="nucleotide sequence ID" value="NZ_JAQQFR010000006.1"/>
</dbReference>
<dbReference type="InterPro" id="IPR000847">
    <property type="entry name" value="LysR_HTH_N"/>
</dbReference>
<dbReference type="Pfam" id="PF03466">
    <property type="entry name" value="LysR_substrate"/>
    <property type="match status" value="1"/>
</dbReference>
<sequence length="313" mass="35035">MDRWTEYELFVNTAELGSLSKAAEQMDISNATASRYLASLEQRLGTRLIERNTRRLMLTEAGEHFCRSCKAVLAEISDAEAAVNATNVAASGTLRITASLSFCLKHITPLLPEFTRRYPDIEVQIVAANRYFDLIESGIDIAIRTREFEPDSAITVRKLASTPRVLAASPAYLQQHGTPTTPDQLATHKLLLYTHANNMNELRFTRKGKTTNVRVRQLLEANDGQILRAAALDGLGILVQPSYIVHDDIEAGSLIKIMPDWELPLLAINIAYQNRRHLPGKVRVFIDFLVEHFRTVDYEKRWRGVSGSNGSAS</sequence>
<dbReference type="EMBL" id="JAQQFR010000006">
    <property type="protein sequence ID" value="MFL9878911.1"/>
    <property type="molecule type" value="Genomic_DNA"/>
</dbReference>
<accession>A0ABW8Z9S1</accession>
<dbReference type="InterPro" id="IPR058163">
    <property type="entry name" value="LysR-type_TF_proteobact-type"/>
</dbReference>
<dbReference type="SUPFAM" id="SSF53850">
    <property type="entry name" value="Periplasmic binding protein-like II"/>
    <property type="match status" value="1"/>
</dbReference>
<dbReference type="InterPro" id="IPR005119">
    <property type="entry name" value="LysR_subst-bd"/>
</dbReference>
<keyword evidence="2" id="KW-0805">Transcription regulation</keyword>
<dbReference type="InterPro" id="IPR036388">
    <property type="entry name" value="WH-like_DNA-bd_sf"/>
</dbReference>
<keyword evidence="7" id="KW-1185">Reference proteome</keyword>
<organism evidence="6 7">
    <name type="scientific">Herbaspirillum rhizosphaerae</name>
    <dbReference type="NCBI Taxonomy" id="346179"/>
    <lineage>
        <taxon>Bacteria</taxon>
        <taxon>Pseudomonadati</taxon>
        <taxon>Pseudomonadota</taxon>
        <taxon>Betaproteobacteria</taxon>
        <taxon>Burkholderiales</taxon>
        <taxon>Oxalobacteraceae</taxon>
        <taxon>Herbaspirillum</taxon>
    </lineage>
</organism>
<evidence type="ECO:0000259" key="5">
    <source>
        <dbReference type="PROSITE" id="PS50931"/>
    </source>
</evidence>
<dbReference type="Pfam" id="PF00126">
    <property type="entry name" value="HTH_1"/>
    <property type="match status" value="1"/>
</dbReference>
<evidence type="ECO:0000256" key="4">
    <source>
        <dbReference type="ARBA" id="ARBA00023163"/>
    </source>
</evidence>
<gene>
    <name evidence="6" type="ORF">PQR63_10990</name>
</gene>
<evidence type="ECO:0000313" key="6">
    <source>
        <dbReference type="EMBL" id="MFL9878911.1"/>
    </source>
</evidence>
<comment type="similarity">
    <text evidence="1">Belongs to the LysR transcriptional regulatory family.</text>
</comment>
<reference evidence="6 7" key="1">
    <citation type="journal article" date="2024" name="Chem. Sci.">
        <title>Discovery of megapolipeptins by genome mining of a Burkholderiales bacteria collection.</title>
        <authorList>
            <person name="Paulo B.S."/>
            <person name="Recchia M.J.J."/>
            <person name="Lee S."/>
            <person name="Fergusson C.H."/>
            <person name="Romanowski S.B."/>
            <person name="Hernandez A."/>
            <person name="Krull N."/>
            <person name="Liu D.Y."/>
            <person name="Cavanagh H."/>
            <person name="Bos A."/>
            <person name="Gray C.A."/>
            <person name="Murphy B.T."/>
            <person name="Linington R.G."/>
            <person name="Eustaquio A.S."/>
        </authorList>
    </citation>
    <scope>NUCLEOTIDE SEQUENCE [LARGE SCALE GENOMIC DNA]</scope>
    <source>
        <strain evidence="6 7">RL21-008-BIB-B</strain>
    </source>
</reference>
<name>A0ABW8Z9S1_9BURK</name>
<keyword evidence="3" id="KW-0238">DNA-binding</keyword>
<dbReference type="Gene3D" id="3.40.190.290">
    <property type="match status" value="1"/>
</dbReference>
<evidence type="ECO:0000256" key="1">
    <source>
        <dbReference type="ARBA" id="ARBA00009437"/>
    </source>
</evidence>
<evidence type="ECO:0000256" key="2">
    <source>
        <dbReference type="ARBA" id="ARBA00023015"/>
    </source>
</evidence>
<dbReference type="Gene3D" id="1.10.10.10">
    <property type="entry name" value="Winged helix-like DNA-binding domain superfamily/Winged helix DNA-binding domain"/>
    <property type="match status" value="1"/>
</dbReference>
<dbReference type="SUPFAM" id="SSF46785">
    <property type="entry name" value="Winged helix' DNA-binding domain"/>
    <property type="match status" value="1"/>
</dbReference>
<dbReference type="PANTHER" id="PTHR30537">
    <property type="entry name" value="HTH-TYPE TRANSCRIPTIONAL REGULATOR"/>
    <property type="match status" value="1"/>
</dbReference>
<keyword evidence="4" id="KW-0804">Transcription</keyword>
<evidence type="ECO:0000313" key="7">
    <source>
        <dbReference type="Proteomes" id="UP001629214"/>
    </source>
</evidence>
<dbReference type="CDD" id="cd08422">
    <property type="entry name" value="PBP2_CrgA_like"/>
    <property type="match status" value="1"/>
</dbReference>
<proteinExistence type="inferred from homology"/>
<comment type="caution">
    <text evidence="6">The sequence shown here is derived from an EMBL/GenBank/DDBJ whole genome shotgun (WGS) entry which is preliminary data.</text>
</comment>
<dbReference type="PROSITE" id="PS50931">
    <property type="entry name" value="HTH_LYSR"/>
    <property type="match status" value="1"/>
</dbReference>
<evidence type="ECO:0000256" key="3">
    <source>
        <dbReference type="ARBA" id="ARBA00023125"/>
    </source>
</evidence>
<feature type="domain" description="HTH lysR-type" evidence="5">
    <location>
        <begin position="8"/>
        <end position="59"/>
    </location>
</feature>
<dbReference type="Proteomes" id="UP001629214">
    <property type="component" value="Unassembled WGS sequence"/>
</dbReference>
<dbReference type="InterPro" id="IPR036390">
    <property type="entry name" value="WH_DNA-bd_sf"/>
</dbReference>